<dbReference type="Proteomes" id="UP000294114">
    <property type="component" value="Unassembled WGS sequence"/>
</dbReference>
<name>A0A4Q8BCE2_9ACTN</name>
<evidence type="ECO:0000313" key="3">
    <source>
        <dbReference type="Proteomes" id="UP000294114"/>
    </source>
</evidence>
<evidence type="ECO:0000256" key="1">
    <source>
        <dbReference type="SAM" id="MobiDB-lite"/>
    </source>
</evidence>
<keyword evidence="3" id="KW-1185">Reference proteome</keyword>
<sequence>MTGRTVTGQPEMDAAGRLPRTYKRGVRCNPLDGDQRSPDTRRVIDMRDVGVCVLAGELASEELPMIAAQALADGLDSPSLRELAGLSPGEYREARELLDQVIDELGLPELPDEDQAVWEVARSYARRIVFGAIAPVDGAHAIASHAGSLMFPEPLATFAFLTDLWQDNVGERAQLEQDIVREAEALLREMSD</sequence>
<accession>A0A4Q8BCE2</accession>
<reference evidence="2 3" key="1">
    <citation type="submission" date="2019-02" db="EMBL/GenBank/DDBJ databases">
        <title>Sequencing the genomes of 1000 actinobacteria strains.</title>
        <authorList>
            <person name="Klenk H.-P."/>
        </authorList>
    </citation>
    <scope>NUCLEOTIDE SEQUENCE [LARGE SCALE GENOMIC DNA]</scope>
    <source>
        <strain evidence="2 3">DSM 45612</strain>
    </source>
</reference>
<dbReference type="AlphaFoldDB" id="A0A4Q8BCE2"/>
<feature type="region of interest" description="Disordered" evidence="1">
    <location>
        <begin position="1"/>
        <end position="39"/>
    </location>
</feature>
<dbReference type="EMBL" id="SHLD01000001">
    <property type="protein sequence ID" value="RZU74915.1"/>
    <property type="molecule type" value="Genomic_DNA"/>
</dbReference>
<organism evidence="2 3">
    <name type="scientific">Micromonospora kangleipakensis</name>
    <dbReference type="NCBI Taxonomy" id="1077942"/>
    <lineage>
        <taxon>Bacteria</taxon>
        <taxon>Bacillati</taxon>
        <taxon>Actinomycetota</taxon>
        <taxon>Actinomycetes</taxon>
        <taxon>Micromonosporales</taxon>
        <taxon>Micromonosporaceae</taxon>
        <taxon>Micromonospora</taxon>
    </lineage>
</organism>
<proteinExistence type="predicted"/>
<evidence type="ECO:0000313" key="2">
    <source>
        <dbReference type="EMBL" id="RZU74915.1"/>
    </source>
</evidence>
<gene>
    <name evidence="2" type="ORF">EV384_3407</name>
</gene>
<comment type="caution">
    <text evidence="2">The sequence shown here is derived from an EMBL/GenBank/DDBJ whole genome shotgun (WGS) entry which is preliminary data.</text>
</comment>
<protein>
    <submittedName>
        <fullName evidence="2">Uncharacterized protein</fullName>
    </submittedName>
</protein>